<keyword evidence="9 10" id="KW-0472">Membrane</keyword>
<comment type="caution">
    <text evidence="11">The sequence shown here is derived from an EMBL/GenBank/DDBJ whole genome shotgun (WGS) entry which is preliminary data.</text>
</comment>
<dbReference type="GO" id="GO:0005789">
    <property type="term" value="C:endoplasmic reticulum membrane"/>
    <property type="evidence" value="ECO:0007669"/>
    <property type="project" value="TreeGrafter"/>
</dbReference>
<dbReference type="GO" id="GO:0061630">
    <property type="term" value="F:ubiquitin protein ligase activity"/>
    <property type="evidence" value="ECO:0007669"/>
    <property type="project" value="UniProtKB-EC"/>
</dbReference>
<feature type="non-terminal residue" evidence="11">
    <location>
        <position position="94"/>
    </location>
</feature>
<feature type="transmembrane region" description="Helical" evidence="10">
    <location>
        <begin position="70"/>
        <end position="89"/>
    </location>
</feature>
<evidence type="ECO:0000256" key="5">
    <source>
        <dbReference type="ARBA" id="ARBA00022679"/>
    </source>
</evidence>
<dbReference type="EC" id="2.3.2.27" evidence="4"/>
<gene>
    <name evidence="11" type="primary">jg27594</name>
    <name evidence="11" type="ORF">PAEG_LOCUS4815</name>
</gene>
<dbReference type="Proteomes" id="UP000838756">
    <property type="component" value="Unassembled WGS sequence"/>
</dbReference>
<sequence>VIPVAIGRKVMALWLPKASNGVHELYTAACGMYVCWAAGRGGALAAGWAQGGRAALLARASLWTKRAARAALAALALLGLVPLMFGLLLELVSN</sequence>
<proteinExistence type="predicted"/>
<organism evidence="11 12">
    <name type="scientific">Pararge aegeria aegeria</name>
    <dbReference type="NCBI Taxonomy" id="348720"/>
    <lineage>
        <taxon>Eukaryota</taxon>
        <taxon>Metazoa</taxon>
        <taxon>Ecdysozoa</taxon>
        <taxon>Arthropoda</taxon>
        <taxon>Hexapoda</taxon>
        <taxon>Insecta</taxon>
        <taxon>Pterygota</taxon>
        <taxon>Neoptera</taxon>
        <taxon>Endopterygota</taxon>
        <taxon>Lepidoptera</taxon>
        <taxon>Glossata</taxon>
        <taxon>Ditrysia</taxon>
        <taxon>Papilionoidea</taxon>
        <taxon>Nymphalidae</taxon>
        <taxon>Satyrinae</taxon>
        <taxon>Satyrini</taxon>
        <taxon>Parargina</taxon>
        <taxon>Pararge</taxon>
    </lineage>
</organism>
<evidence type="ECO:0000256" key="6">
    <source>
        <dbReference type="ARBA" id="ARBA00022692"/>
    </source>
</evidence>
<keyword evidence="5" id="KW-0808">Transferase</keyword>
<evidence type="ECO:0000313" key="12">
    <source>
        <dbReference type="Proteomes" id="UP000838756"/>
    </source>
</evidence>
<protein>
    <recommendedName>
        <fullName evidence="4">RING-type E3 ubiquitin transferase</fullName>
        <ecNumber evidence="4">2.3.2.27</ecNumber>
    </recommendedName>
</protein>
<dbReference type="EMBL" id="CAKXAJ010017199">
    <property type="protein sequence ID" value="CAH2216859.1"/>
    <property type="molecule type" value="Genomic_DNA"/>
</dbReference>
<keyword evidence="6 10" id="KW-0812">Transmembrane</keyword>
<feature type="non-terminal residue" evidence="11">
    <location>
        <position position="1"/>
    </location>
</feature>
<evidence type="ECO:0000256" key="4">
    <source>
        <dbReference type="ARBA" id="ARBA00012483"/>
    </source>
</evidence>
<keyword evidence="7" id="KW-0833">Ubl conjugation pathway</keyword>
<comment type="subcellular location">
    <subcellularLocation>
        <location evidence="2">Membrane</location>
        <topology evidence="2">Multi-pass membrane protein</topology>
    </subcellularLocation>
</comment>
<evidence type="ECO:0000313" key="11">
    <source>
        <dbReference type="EMBL" id="CAH2216859.1"/>
    </source>
</evidence>
<evidence type="ECO:0000256" key="10">
    <source>
        <dbReference type="SAM" id="Phobius"/>
    </source>
</evidence>
<dbReference type="PANTHER" id="PTHR13145:SF0">
    <property type="entry name" value="E3 UBIQUITIN-PROTEIN LIGASE MARCHF6"/>
    <property type="match status" value="1"/>
</dbReference>
<evidence type="ECO:0000256" key="8">
    <source>
        <dbReference type="ARBA" id="ARBA00022989"/>
    </source>
</evidence>
<keyword evidence="12" id="KW-1185">Reference proteome</keyword>
<comment type="catalytic activity">
    <reaction evidence="1">
        <text>S-ubiquitinyl-[E2 ubiquitin-conjugating enzyme]-L-cysteine + [acceptor protein]-L-lysine = [E2 ubiquitin-conjugating enzyme]-L-cysteine + N(6)-ubiquitinyl-[acceptor protein]-L-lysine.</text>
        <dbReference type="EC" id="2.3.2.27"/>
    </reaction>
</comment>
<dbReference type="OrthoDB" id="1108038at2759"/>
<evidence type="ECO:0000256" key="9">
    <source>
        <dbReference type="ARBA" id="ARBA00023136"/>
    </source>
</evidence>
<dbReference type="PANTHER" id="PTHR13145">
    <property type="entry name" value="SSM4 PROTEIN"/>
    <property type="match status" value="1"/>
</dbReference>
<evidence type="ECO:0000256" key="7">
    <source>
        <dbReference type="ARBA" id="ARBA00022786"/>
    </source>
</evidence>
<keyword evidence="8 10" id="KW-1133">Transmembrane helix</keyword>
<evidence type="ECO:0000256" key="2">
    <source>
        <dbReference type="ARBA" id="ARBA00004141"/>
    </source>
</evidence>
<dbReference type="GO" id="GO:0036503">
    <property type="term" value="P:ERAD pathway"/>
    <property type="evidence" value="ECO:0007669"/>
    <property type="project" value="TreeGrafter"/>
</dbReference>
<evidence type="ECO:0000256" key="1">
    <source>
        <dbReference type="ARBA" id="ARBA00000900"/>
    </source>
</evidence>
<dbReference type="AlphaFoldDB" id="A0A8S4QQK0"/>
<accession>A0A8S4QQK0</accession>
<name>A0A8S4QQK0_9NEOP</name>
<comment type="pathway">
    <text evidence="3">Protein modification; protein ubiquitination.</text>
</comment>
<evidence type="ECO:0000256" key="3">
    <source>
        <dbReference type="ARBA" id="ARBA00004906"/>
    </source>
</evidence>
<reference evidence="11" key="1">
    <citation type="submission" date="2022-03" db="EMBL/GenBank/DDBJ databases">
        <authorList>
            <person name="Lindestad O."/>
        </authorList>
    </citation>
    <scope>NUCLEOTIDE SEQUENCE</scope>
</reference>